<dbReference type="PANTHER" id="PTHR10146">
    <property type="entry name" value="PROLINE SYNTHETASE CO-TRANSCRIBED BACTERIAL HOMOLOG PROTEIN"/>
    <property type="match status" value="1"/>
</dbReference>
<keyword evidence="1" id="KW-0663">Pyridoxal phosphate</keyword>
<dbReference type="AlphaFoldDB" id="A0A645EU50"/>
<dbReference type="InterPro" id="IPR029066">
    <property type="entry name" value="PLP-binding_barrel"/>
</dbReference>
<gene>
    <name evidence="3" type="ORF">SDC9_151260</name>
</gene>
<proteinExistence type="predicted"/>
<reference evidence="3" key="1">
    <citation type="submission" date="2019-08" db="EMBL/GenBank/DDBJ databases">
        <authorList>
            <person name="Kucharzyk K."/>
            <person name="Murdoch R.W."/>
            <person name="Higgins S."/>
            <person name="Loffler F."/>
        </authorList>
    </citation>
    <scope>NUCLEOTIDE SEQUENCE</scope>
</reference>
<evidence type="ECO:0000256" key="1">
    <source>
        <dbReference type="ARBA" id="ARBA00022898"/>
    </source>
</evidence>
<feature type="domain" description="Alanine racemase N-terminal" evidence="2">
    <location>
        <begin position="11"/>
        <end position="140"/>
    </location>
</feature>
<dbReference type="Gene3D" id="3.20.20.10">
    <property type="entry name" value="Alanine racemase"/>
    <property type="match status" value="1"/>
</dbReference>
<organism evidence="3">
    <name type="scientific">bioreactor metagenome</name>
    <dbReference type="NCBI Taxonomy" id="1076179"/>
    <lineage>
        <taxon>unclassified sequences</taxon>
        <taxon>metagenomes</taxon>
        <taxon>ecological metagenomes</taxon>
    </lineage>
</organism>
<sequence>MAELAAEFQGLESESVAAALDRRLQAAGRGLDVLVEVNTSGEASKFGLAPEQVLDFCRSLDAYTSLRPRGLMTIAAPGPDQAKVAACFELLRELQTRLRDEQAAGVDWPELSMGMSGDLELAIEHGSTCVRVGTAIFGSRSAT</sequence>
<name>A0A645EU50_9ZZZZ</name>
<evidence type="ECO:0000259" key="2">
    <source>
        <dbReference type="Pfam" id="PF01168"/>
    </source>
</evidence>
<dbReference type="Pfam" id="PF01168">
    <property type="entry name" value="Ala_racemase_N"/>
    <property type="match status" value="1"/>
</dbReference>
<protein>
    <submittedName>
        <fullName evidence="3">Pyridoxal phosphate homeostasis protein</fullName>
    </submittedName>
</protein>
<evidence type="ECO:0000313" key="3">
    <source>
        <dbReference type="EMBL" id="MPN04024.1"/>
    </source>
</evidence>
<accession>A0A645EU50</accession>
<dbReference type="InterPro" id="IPR011078">
    <property type="entry name" value="PyrdxlP_homeostasis"/>
</dbReference>
<dbReference type="EMBL" id="VSSQ01049948">
    <property type="protein sequence ID" value="MPN04024.1"/>
    <property type="molecule type" value="Genomic_DNA"/>
</dbReference>
<dbReference type="SUPFAM" id="SSF51419">
    <property type="entry name" value="PLP-binding barrel"/>
    <property type="match status" value="1"/>
</dbReference>
<dbReference type="GO" id="GO:0030170">
    <property type="term" value="F:pyridoxal phosphate binding"/>
    <property type="evidence" value="ECO:0007669"/>
    <property type="project" value="InterPro"/>
</dbReference>
<dbReference type="PANTHER" id="PTHR10146:SF14">
    <property type="entry name" value="PYRIDOXAL PHOSPHATE HOMEOSTASIS PROTEIN"/>
    <property type="match status" value="1"/>
</dbReference>
<comment type="caution">
    <text evidence="3">The sequence shown here is derived from an EMBL/GenBank/DDBJ whole genome shotgun (WGS) entry which is preliminary data.</text>
</comment>
<dbReference type="InterPro" id="IPR001608">
    <property type="entry name" value="Ala_racemase_N"/>
</dbReference>